<proteinExistence type="predicted"/>
<gene>
    <name evidence="2" type="ORF">GWI33_015963</name>
</gene>
<protein>
    <submittedName>
        <fullName evidence="2">Uncharacterized protein</fullName>
    </submittedName>
</protein>
<dbReference type="EMBL" id="JAACXV010014015">
    <property type="protein sequence ID" value="KAF7271117.1"/>
    <property type="molecule type" value="Genomic_DNA"/>
</dbReference>
<evidence type="ECO:0000256" key="1">
    <source>
        <dbReference type="SAM" id="MobiDB-lite"/>
    </source>
</evidence>
<organism evidence="2 3">
    <name type="scientific">Rhynchophorus ferrugineus</name>
    <name type="common">Red palm weevil</name>
    <name type="synonym">Curculio ferrugineus</name>
    <dbReference type="NCBI Taxonomy" id="354439"/>
    <lineage>
        <taxon>Eukaryota</taxon>
        <taxon>Metazoa</taxon>
        <taxon>Ecdysozoa</taxon>
        <taxon>Arthropoda</taxon>
        <taxon>Hexapoda</taxon>
        <taxon>Insecta</taxon>
        <taxon>Pterygota</taxon>
        <taxon>Neoptera</taxon>
        <taxon>Endopterygota</taxon>
        <taxon>Coleoptera</taxon>
        <taxon>Polyphaga</taxon>
        <taxon>Cucujiformia</taxon>
        <taxon>Curculionidae</taxon>
        <taxon>Dryophthorinae</taxon>
        <taxon>Rhynchophorus</taxon>
    </lineage>
</organism>
<reference evidence="2" key="1">
    <citation type="submission" date="2020-08" db="EMBL/GenBank/DDBJ databases">
        <title>Genome sequencing and assembly of the red palm weevil Rhynchophorus ferrugineus.</title>
        <authorList>
            <person name="Dias G.B."/>
            <person name="Bergman C.M."/>
            <person name="Manee M."/>
        </authorList>
    </citation>
    <scope>NUCLEOTIDE SEQUENCE</scope>
    <source>
        <strain evidence="2">AA-2017</strain>
        <tissue evidence="2">Whole larva</tissue>
    </source>
</reference>
<dbReference type="AlphaFoldDB" id="A0A834I252"/>
<accession>A0A834I252</accession>
<feature type="region of interest" description="Disordered" evidence="1">
    <location>
        <begin position="113"/>
        <end position="147"/>
    </location>
</feature>
<keyword evidence="3" id="KW-1185">Reference proteome</keyword>
<dbReference type="OrthoDB" id="6762088at2759"/>
<name>A0A834I252_RHYFE</name>
<dbReference type="Proteomes" id="UP000625711">
    <property type="component" value="Unassembled WGS sequence"/>
</dbReference>
<comment type="caution">
    <text evidence="2">The sequence shown here is derived from an EMBL/GenBank/DDBJ whole genome shotgun (WGS) entry which is preliminary data.</text>
</comment>
<evidence type="ECO:0000313" key="2">
    <source>
        <dbReference type="EMBL" id="KAF7271117.1"/>
    </source>
</evidence>
<sequence length="147" mass="16415">MIMFWVFVGLTFAFLFYVCIQCRLKKNEKAYGQYQCLPDYVILAQPQDQNVFNISSRVQGQEQRHPDAFVSLEHITIMNELNKPPKYDDAPPSYEEAIKIAMAQDNSLKTFQTEVAASQGTSSSSSAAATSSAATPQIQPAIPNRTE</sequence>
<feature type="compositionally biased region" description="Low complexity" evidence="1">
    <location>
        <begin position="116"/>
        <end position="135"/>
    </location>
</feature>
<evidence type="ECO:0000313" key="3">
    <source>
        <dbReference type="Proteomes" id="UP000625711"/>
    </source>
</evidence>